<name>A0A7D5TDG9_9EURY</name>
<dbReference type="Proteomes" id="UP000509346">
    <property type="component" value="Chromosome"/>
</dbReference>
<dbReference type="OrthoDB" id="11025at2157"/>
<evidence type="ECO:0000313" key="1">
    <source>
        <dbReference type="EMBL" id="QLH83035.1"/>
    </source>
</evidence>
<sequence>MAYRFVRAQPIRQRLSELRERLDNGEIGKMEPFGQAMTKALENARFDPETDEAVWIEEDYCAPPLAMERAEVLDDYFEDITIVEEDVDETTGWKRIEELPGLWDEVLDTA</sequence>
<evidence type="ECO:0000313" key="2">
    <source>
        <dbReference type="Proteomes" id="UP000509346"/>
    </source>
</evidence>
<proteinExistence type="predicted"/>
<reference evidence="1 2" key="1">
    <citation type="submission" date="2020-07" db="EMBL/GenBank/DDBJ databases">
        <title>Halosimplex litoreum sp. nov. and Halosimplex rubrum sp. nov., isolated from different salt environments.</title>
        <authorList>
            <person name="Cui H."/>
        </authorList>
    </citation>
    <scope>NUCLEOTIDE SEQUENCE [LARGE SCALE GENOMIC DNA]</scope>
    <source>
        <strain evidence="1 2">R2</strain>
    </source>
</reference>
<dbReference type="EMBL" id="CP058909">
    <property type="protein sequence ID" value="QLH83035.1"/>
    <property type="molecule type" value="Genomic_DNA"/>
</dbReference>
<dbReference type="KEGG" id="hpel:HZS54_16000"/>
<keyword evidence="2" id="KW-1185">Reference proteome</keyword>
<dbReference type="AlphaFoldDB" id="A0A7D5TDG9"/>
<gene>
    <name evidence="1" type="ORF">HZS54_16000</name>
</gene>
<organism evidence="1 2">
    <name type="scientific">Halosimplex pelagicum</name>
    <dbReference type="NCBI Taxonomy" id="869886"/>
    <lineage>
        <taxon>Archaea</taxon>
        <taxon>Methanobacteriati</taxon>
        <taxon>Methanobacteriota</taxon>
        <taxon>Stenosarchaea group</taxon>
        <taxon>Halobacteria</taxon>
        <taxon>Halobacteriales</taxon>
        <taxon>Haloarculaceae</taxon>
        <taxon>Halosimplex</taxon>
    </lineage>
</organism>
<protein>
    <submittedName>
        <fullName evidence="1">Uncharacterized protein</fullName>
    </submittedName>
</protein>
<accession>A0A7D5TDG9</accession>